<feature type="non-terminal residue" evidence="3">
    <location>
        <position position="1"/>
    </location>
</feature>
<evidence type="ECO:0000313" key="3">
    <source>
        <dbReference type="EMBL" id="CDP92290.1"/>
    </source>
</evidence>
<sequence length="292" mass="34045">NLYDLEMGLYAEWPLIEFFPLNSVQSSLSIFSKCVFFFLKIFYFFLTIIYIFPTYIFYGIGHFFCSSFQVISYALTLSHSTSKEHEALCVAVRTYCTWLDAISNGVVAHLPGPMRRDPGNYICILLNSLRTLFVRKNNDSETTVTATQQAHEMENVLRTIVQSLLNYDGKHKDIIWPAVLKFLLNATDLLLSGQTCVVTKTLLDVFLCAARLEQIPSPTYWKTLSVLSKRWRHQISLLYLFRHQDNSHFFFLLLVNLHNSNEEIWLKALQNYTMKQRVVSNFYSRFHVSKLQ</sequence>
<dbReference type="AlphaFoldDB" id="A0A0J9XN98"/>
<protein>
    <submittedName>
        <fullName evidence="3">Bm2558, isoform a</fullName>
    </submittedName>
</protein>
<accession>A0A0J9XN98</accession>
<dbReference type="Pfam" id="PF20412">
    <property type="entry name" value="RALGAPB_N"/>
    <property type="match status" value="1"/>
</dbReference>
<dbReference type="InterPro" id="IPR039930">
    <property type="entry name" value="RALGAPB"/>
</dbReference>
<reference evidence="3" key="1">
    <citation type="journal article" date="2007" name="Science">
        <title>Draft genome of the filarial nematode parasite Brugia malayi.</title>
        <authorList>
            <person name="Ghedin E."/>
            <person name="Wang S."/>
            <person name="Spiro D."/>
            <person name="Caler E."/>
            <person name="Zhao Q."/>
            <person name="Crabtree J."/>
            <person name="Allen J.E."/>
            <person name="Delcher A.L."/>
            <person name="Guiliano D.B."/>
            <person name="Miranda-Saavedra D."/>
            <person name="Angiuoli S.V."/>
            <person name="Creasy T."/>
            <person name="Amedeo P."/>
            <person name="Haas B."/>
            <person name="El-Sayed N.M."/>
            <person name="Wortman J.R."/>
            <person name="Feldblyum T."/>
            <person name="Tallon L."/>
            <person name="Schatz M."/>
            <person name="Shumway M."/>
            <person name="Koo H."/>
            <person name="Salzberg S.L."/>
            <person name="Schobel S."/>
            <person name="Pertea M."/>
            <person name="Pop M."/>
            <person name="White O."/>
            <person name="Barton G.J."/>
            <person name="Carlow C.K."/>
            <person name="Crawford M.J."/>
            <person name="Daub J."/>
            <person name="Dimmic M.W."/>
            <person name="Estes C.F."/>
            <person name="Foster J.M."/>
            <person name="Ganatra M."/>
            <person name="Gregory W.F."/>
            <person name="Johnson N.M."/>
            <person name="Jin J."/>
            <person name="Komuniecki R."/>
            <person name="Korf I."/>
            <person name="Kumar S."/>
            <person name="Laney S."/>
            <person name="Li B.W."/>
            <person name="Li W."/>
            <person name="Lindblom T.H."/>
            <person name="Lustigman S."/>
            <person name="Ma D."/>
            <person name="Maina C.V."/>
            <person name="Martin D.M."/>
            <person name="McCarter J.P."/>
            <person name="McReynolds L."/>
            <person name="Mitreva M."/>
            <person name="Nutman T.B."/>
            <person name="Parkinson J."/>
            <person name="Peregrin-Alvarez J.M."/>
            <person name="Poole C."/>
            <person name="Ren Q."/>
            <person name="Saunders L."/>
            <person name="Sluder A.E."/>
            <person name="Smith K."/>
            <person name="Stanke M."/>
            <person name="Unnasch T.R."/>
            <person name="Ware J."/>
            <person name="Wei A.D."/>
            <person name="Weil G."/>
            <person name="Williams D.J."/>
            <person name="Zhang Y."/>
            <person name="Williams S.A."/>
            <person name="Fraser-Liggett C."/>
            <person name="Slatko B."/>
            <person name="Blaxter M.L."/>
            <person name="Scott A.L."/>
        </authorList>
    </citation>
    <scope>NUCLEOTIDE SEQUENCE</scope>
    <source>
        <strain evidence="3">FR3</strain>
    </source>
</reference>
<dbReference type="PANTHER" id="PTHR21344">
    <property type="entry name" value="RAL GTPASE-ACTIVATING PROTEIN SUBUNIT BETA"/>
    <property type="match status" value="1"/>
</dbReference>
<dbReference type="EMBL" id="LN856790">
    <property type="protein sequence ID" value="CDP92290.1"/>
    <property type="molecule type" value="Genomic_DNA"/>
</dbReference>
<evidence type="ECO:0000313" key="4">
    <source>
        <dbReference type="WormBase" id="Bm2558a"/>
    </source>
</evidence>
<name>A0A0J9XN98_BRUMA</name>
<dbReference type="WormBase" id="Bm2558a">
    <property type="protein sequence ID" value="BM40203"/>
    <property type="gene ID" value="WBGene00222819"/>
    <property type="gene designation" value="Bma-hgap-2"/>
</dbReference>
<proteinExistence type="predicted"/>
<organism evidence="3">
    <name type="scientific">Brugia malayi</name>
    <name type="common">Filarial nematode worm</name>
    <dbReference type="NCBI Taxonomy" id="6279"/>
    <lineage>
        <taxon>Eukaryota</taxon>
        <taxon>Metazoa</taxon>
        <taxon>Ecdysozoa</taxon>
        <taxon>Nematoda</taxon>
        <taxon>Chromadorea</taxon>
        <taxon>Rhabditida</taxon>
        <taxon>Spirurina</taxon>
        <taxon>Spiruromorpha</taxon>
        <taxon>Filarioidea</taxon>
        <taxon>Onchocercidae</taxon>
        <taxon>Brugia</taxon>
    </lineage>
</organism>
<dbReference type="PANTHER" id="PTHR21344:SF1">
    <property type="entry name" value="RAL GTPASE-ACTIVATING PROTEIN SUBUNIT BETA"/>
    <property type="match status" value="1"/>
</dbReference>
<dbReference type="InterPro" id="IPR046859">
    <property type="entry name" value="RGPA/RALGAPB_N"/>
</dbReference>
<dbReference type="GO" id="GO:0005096">
    <property type="term" value="F:GTPase activator activity"/>
    <property type="evidence" value="ECO:0007669"/>
    <property type="project" value="InterPro"/>
</dbReference>
<gene>
    <name evidence="4" type="primary">bma-hgap-2</name>
    <name evidence="3 4" type="ORF">Bm2558</name>
    <name evidence="3" type="ORF">BM_Bm2558</name>
</gene>
<keyword evidence="1" id="KW-0472">Membrane</keyword>
<feature type="transmembrane region" description="Helical" evidence="1">
    <location>
        <begin position="30"/>
        <end position="50"/>
    </location>
</feature>
<evidence type="ECO:0000256" key="1">
    <source>
        <dbReference type="SAM" id="Phobius"/>
    </source>
</evidence>
<keyword evidence="1" id="KW-1133">Transmembrane helix</keyword>
<feature type="domain" description="Ral GTPase-activating protein subunit alpha/beta N-terminal" evidence="2">
    <location>
        <begin position="148"/>
        <end position="238"/>
    </location>
</feature>
<reference evidence="3" key="2">
    <citation type="submission" date="2012-12" db="EMBL/GenBank/DDBJ databases">
        <authorList>
            <person name="Gao Y.W."/>
            <person name="Fan S.T."/>
            <person name="Sun H.T."/>
            <person name="Wang Z."/>
            <person name="Gao X.L."/>
            <person name="Li Y.G."/>
            <person name="Wang T.C."/>
            <person name="Zhang K."/>
            <person name="Xu W.W."/>
            <person name="Yu Z.J."/>
            <person name="Xia X.Z."/>
        </authorList>
    </citation>
    <scope>NUCLEOTIDE SEQUENCE</scope>
    <source>
        <strain evidence="3">FR3</strain>
    </source>
</reference>
<evidence type="ECO:0000259" key="2">
    <source>
        <dbReference type="Pfam" id="PF20412"/>
    </source>
</evidence>
<keyword evidence="1" id="KW-0812">Transmembrane</keyword>